<sequence length="242" mass="26744">MSLLELSRIPLLFLAIASYLLATNRPQSAPSQEEQARSTGGKRRSLVDRAMFVLLPTGRTLATYTLLSEAVVSYARATPSTQWSNRILTFLCPEQGSATPIYITPVFVAGIALTIIGGAIRVACLRELGDLFTYELSIRDKHRLITTGPYAIVRHPSYTGIALIQVGVTICELTAGSWWTEAKVISTVVGKVTAVIWTGGSMYVFLTMLRAKKEDAMLREVFGAEWEEYARRVPRRYIPGLV</sequence>
<comment type="caution">
    <text evidence="1">The sequence shown here is derived from an EMBL/GenBank/DDBJ whole genome shotgun (WGS) entry which is preliminary data.</text>
</comment>
<dbReference type="EMBL" id="MU277221">
    <property type="protein sequence ID" value="KAI0060183.1"/>
    <property type="molecule type" value="Genomic_DNA"/>
</dbReference>
<accession>A0ACB8SVA8</accession>
<reference evidence="1" key="2">
    <citation type="journal article" date="2022" name="New Phytol.">
        <title>Evolutionary transition to the ectomycorrhizal habit in the genomes of a hyperdiverse lineage of mushroom-forming fungi.</title>
        <authorList>
            <person name="Looney B."/>
            <person name="Miyauchi S."/>
            <person name="Morin E."/>
            <person name="Drula E."/>
            <person name="Courty P.E."/>
            <person name="Kohler A."/>
            <person name="Kuo A."/>
            <person name="LaButti K."/>
            <person name="Pangilinan J."/>
            <person name="Lipzen A."/>
            <person name="Riley R."/>
            <person name="Andreopoulos W."/>
            <person name="He G."/>
            <person name="Johnson J."/>
            <person name="Nolan M."/>
            <person name="Tritt A."/>
            <person name="Barry K.W."/>
            <person name="Grigoriev I.V."/>
            <person name="Nagy L.G."/>
            <person name="Hibbett D."/>
            <person name="Henrissat B."/>
            <person name="Matheny P.B."/>
            <person name="Labbe J."/>
            <person name="Martin F.M."/>
        </authorList>
    </citation>
    <scope>NUCLEOTIDE SEQUENCE</scope>
    <source>
        <strain evidence="1">HHB10654</strain>
    </source>
</reference>
<gene>
    <name evidence="1" type="ORF">BV25DRAFT_1888954</name>
</gene>
<reference evidence="1" key="1">
    <citation type="submission" date="2021-03" db="EMBL/GenBank/DDBJ databases">
        <authorList>
            <consortium name="DOE Joint Genome Institute"/>
            <person name="Ahrendt S."/>
            <person name="Looney B.P."/>
            <person name="Miyauchi S."/>
            <person name="Morin E."/>
            <person name="Drula E."/>
            <person name="Courty P.E."/>
            <person name="Chicoki N."/>
            <person name="Fauchery L."/>
            <person name="Kohler A."/>
            <person name="Kuo A."/>
            <person name="Labutti K."/>
            <person name="Pangilinan J."/>
            <person name="Lipzen A."/>
            <person name="Riley R."/>
            <person name="Andreopoulos W."/>
            <person name="He G."/>
            <person name="Johnson J."/>
            <person name="Barry K.W."/>
            <person name="Grigoriev I.V."/>
            <person name="Nagy L."/>
            <person name="Hibbett D."/>
            <person name="Henrissat B."/>
            <person name="Matheny P.B."/>
            <person name="Labbe J."/>
            <person name="Martin F."/>
        </authorList>
    </citation>
    <scope>NUCLEOTIDE SEQUENCE</scope>
    <source>
        <strain evidence="1">HHB10654</strain>
    </source>
</reference>
<proteinExistence type="predicted"/>
<evidence type="ECO:0000313" key="2">
    <source>
        <dbReference type="Proteomes" id="UP000814140"/>
    </source>
</evidence>
<name>A0ACB8SVA8_9AGAM</name>
<evidence type="ECO:0000313" key="1">
    <source>
        <dbReference type="EMBL" id="KAI0060183.1"/>
    </source>
</evidence>
<keyword evidence="2" id="KW-1185">Reference proteome</keyword>
<protein>
    <submittedName>
        <fullName evidence="1">Uncharacterized protein</fullName>
    </submittedName>
</protein>
<organism evidence="1 2">
    <name type="scientific">Artomyces pyxidatus</name>
    <dbReference type="NCBI Taxonomy" id="48021"/>
    <lineage>
        <taxon>Eukaryota</taxon>
        <taxon>Fungi</taxon>
        <taxon>Dikarya</taxon>
        <taxon>Basidiomycota</taxon>
        <taxon>Agaricomycotina</taxon>
        <taxon>Agaricomycetes</taxon>
        <taxon>Russulales</taxon>
        <taxon>Auriscalpiaceae</taxon>
        <taxon>Artomyces</taxon>
    </lineage>
</organism>
<dbReference type="Proteomes" id="UP000814140">
    <property type="component" value="Unassembled WGS sequence"/>
</dbReference>